<dbReference type="Gene3D" id="3.40.50.2300">
    <property type="match status" value="1"/>
</dbReference>
<proteinExistence type="predicted"/>
<dbReference type="OrthoDB" id="9789181at2"/>
<name>A0A6I2MRN8_9FLAO</name>
<protein>
    <submittedName>
        <fullName evidence="4">Response regulator</fullName>
    </submittedName>
</protein>
<dbReference type="Pfam" id="PF00072">
    <property type="entry name" value="Response_reg"/>
    <property type="match status" value="1"/>
</dbReference>
<evidence type="ECO:0000256" key="2">
    <source>
        <dbReference type="PROSITE-ProRule" id="PRU00169"/>
    </source>
</evidence>
<dbReference type="Proteomes" id="UP000443153">
    <property type="component" value="Unassembled WGS sequence"/>
</dbReference>
<evidence type="ECO:0000256" key="1">
    <source>
        <dbReference type="ARBA" id="ARBA00022553"/>
    </source>
</evidence>
<keyword evidence="5" id="KW-1185">Reference proteome</keyword>
<dbReference type="PROSITE" id="PS50110">
    <property type="entry name" value="RESPONSE_REGULATORY"/>
    <property type="match status" value="1"/>
</dbReference>
<dbReference type="SUPFAM" id="SSF52172">
    <property type="entry name" value="CheY-like"/>
    <property type="match status" value="1"/>
</dbReference>
<accession>A0A6I2MRN8</accession>
<dbReference type="PANTHER" id="PTHR43547:SF2">
    <property type="entry name" value="HYBRID SIGNAL TRANSDUCTION HISTIDINE KINASE C"/>
    <property type="match status" value="1"/>
</dbReference>
<dbReference type="PANTHER" id="PTHR43547">
    <property type="entry name" value="TWO-COMPONENT HISTIDINE KINASE"/>
    <property type="match status" value="1"/>
</dbReference>
<dbReference type="InterPro" id="IPR011006">
    <property type="entry name" value="CheY-like_superfamily"/>
</dbReference>
<dbReference type="RefSeq" id="WP_154369984.1">
    <property type="nucleotide sequence ID" value="NZ_CANMYZ010000006.1"/>
</dbReference>
<keyword evidence="1 2" id="KW-0597">Phosphoprotein</keyword>
<dbReference type="SMART" id="SM00448">
    <property type="entry name" value="REC"/>
    <property type="match status" value="1"/>
</dbReference>
<evidence type="ECO:0000259" key="3">
    <source>
        <dbReference type="PROSITE" id="PS50110"/>
    </source>
</evidence>
<feature type="domain" description="Response regulatory" evidence="3">
    <location>
        <begin position="2"/>
        <end position="118"/>
    </location>
</feature>
<dbReference type="AlphaFoldDB" id="A0A6I2MRN8"/>
<sequence length="121" mass="13738">MKILVVDDKQSLSDMVAQFLGQSFSVETQKNGFDALERLQEGNIPDLIITDLEMPVMDGFELITQLKQSGFFTDIPIIVLSCRDNSSDRIKCLKLGADDYMVKPFNPEELLIRVEKLLVRN</sequence>
<evidence type="ECO:0000313" key="5">
    <source>
        <dbReference type="Proteomes" id="UP000443153"/>
    </source>
</evidence>
<dbReference type="EMBL" id="WKJH01000030">
    <property type="protein sequence ID" value="MRX66308.1"/>
    <property type="molecule type" value="Genomic_DNA"/>
</dbReference>
<feature type="modified residue" description="4-aspartylphosphate" evidence="2">
    <location>
        <position position="51"/>
    </location>
</feature>
<dbReference type="InterPro" id="IPR001789">
    <property type="entry name" value="Sig_transdc_resp-reg_receiver"/>
</dbReference>
<organism evidence="4 5">
    <name type="scientific">Maribacter luteus</name>
    <dbReference type="NCBI Taxonomy" id="2594478"/>
    <lineage>
        <taxon>Bacteria</taxon>
        <taxon>Pseudomonadati</taxon>
        <taxon>Bacteroidota</taxon>
        <taxon>Flavobacteriia</taxon>
        <taxon>Flavobacteriales</taxon>
        <taxon>Flavobacteriaceae</taxon>
        <taxon>Maribacter</taxon>
    </lineage>
</organism>
<gene>
    <name evidence="4" type="ORF">GJ691_19300</name>
</gene>
<evidence type="ECO:0000313" key="4">
    <source>
        <dbReference type="EMBL" id="MRX66308.1"/>
    </source>
</evidence>
<reference evidence="4 5" key="1">
    <citation type="submission" date="2019-11" db="EMBL/GenBank/DDBJ databases">
        <title>Maribacter lutea sp. nov., a marine bacterium isolated from intertidal sand.</title>
        <authorList>
            <person name="Liu A."/>
        </authorList>
    </citation>
    <scope>NUCLEOTIDE SEQUENCE [LARGE SCALE GENOMIC DNA]</scope>
    <source>
        <strain evidence="4 5">RZ05</strain>
    </source>
</reference>
<comment type="caution">
    <text evidence="4">The sequence shown here is derived from an EMBL/GenBank/DDBJ whole genome shotgun (WGS) entry which is preliminary data.</text>
</comment>
<dbReference type="GO" id="GO:0000155">
    <property type="term" value="F:phosphorelay sensor kinase activity"/>
    <property type="evidence" value="ECO:0007669"/>
    <property type="project" value="TreeGrafter"/>
</dbReference>